<dbReference type="Proteomes" id="UP000184476">
    <property type="component" value="Unassembled WGS sequence"/>
</dbReference>
<dbReference type="SMART" id="SM00347">
    <property type="entry name" value="HTH_MARR"/>
    <property type="match status" value="1"/>
</dbReference>
<dbReference type="InterPro" id="IPR036390">
    <property type="entry name" value="WH_DNA-bd_sf"/>
</dbReference>
<name>A0A1M4TWA7_9BACL</name>
<dbReference type="EMBL" id="FQVL01000001">
    <property type="protein sequence ID" value="SHE48748.1"/>
    <property type="molecule type" value="Genomic_DNA"/>
</dbReference>
<dbReference type="InterPro" id="IPR000835">
    <property type="entry name" value="HTH_MarR-typ"/>
</dbReference>
<sequence length="149" mass="17776">METNNDTLHVIYEIESYIREINNLCRLREREIVARHAITLPQFNALLLLKQEGQMTIGELSHRMSLACSTMTDLVDRMEKNKVVERVRNLKDRRMIQIHLLERGNEMIRQVLEARRQYFTELLQLIPVHQVVAIRDHLNLLHKSMHEQQ</sequence>
<evidence type="ECO:0000256" key="1">
    <source>
        <dbReference type="ARBA" id="ARBA00023125"/>
    </source>
</evidence>
<gene>
    <name evidence="3" type="ORF">SAMN05444392_101679</name>
</gene>
<dbReference type="PANTHER" id="PTHR33164:SF99">
    <property type="entry name" value="MARR FAMILY REGULATORY PROTEIN"/>
    <property type="match status" value="1"/>
</dbReference>
<dbReference type="SUPFAM" id="SSF46785">
    <property type="entry name" value="Winged helix' DNA-binding domain"/>
    <property type="match status" value="1"/>
</dbReference>
<dbReference type="STRING" id="112248.SAMN05444392_101679"/>
<dbReference type="PROSITE" id="PS50995">
    <property type="entry name" value="HTH_MARR_2"/>
    <property type="match status" value="1"/>
</dbReference>
<dbReference type="GO" id="GO:0006950">
    <property type="term" value="P:response to stress"/>
    <property type="evidence" value="ECO:0007669"/>
    <property type="project" value="TreeGrafter"/>
</dbReference>
<dbReference type="AlphaFoldDB" id="A0A1M4TWA7"/>
<evidence type="ECO:0000313" key="4">
    <source>
        <dbReference type="Proteomes" id="UP000184476"/>
    </source>
</evidence>
<accession>A0A1M4TWA7</accession>
<proteinExistence type="predicted"/>
<evidence type="ECO:0000313" key="3">
    <source>
        <dbReference type="EMBL" id="SHE48748.1"/>
    </source>
</evidence>
<keyword evidence="4" id="KW-1185">Reference proteome</keyword>
<dbReference type="RefSeq" id="WP_073151956.1">
    <property type="nucleotide sequence ID" value="NZ_FQVL01000001.1"/>
</dbReference>
<dbReference type="Pfam" id="PF01047">
    <property type="entry name" value="MarR"/>
    <property type="match status" value="1"/>
</dbReference>
<reference evidence="3 4" key="1">
    <citation type="submission" date="2016-11" db="EMBL/GenBank/DDBJ databases">
        <authorList>
            <person name="Jaros S."/>
            <person name="Januszkiewicz K."/>
            <person name="Wedrychowicz H."/>
        </authorList>
    </citation>
    <scope>NUCLEOTIDE SEQUENCE [LARGE SCALE GENOMIC DNA]</scope>
    <source>
        <strain evidence="3 4">DSM 44666</strain>
    </source>
</reference>
<feature type="domain" description="HTH marR-type" evidence="2">
    <location>
        <begin position="4"/>
        <end position="143"/>
    </location>
</feature>
<protein>
    <submittedName>
        <fullName evidence="3">DNA-binding transcriptional regulator, MarR family</fullName>
    </submittedName>
</protein>
<dbReference type="PANTHER" id="PTHR33164">
    <property type="entry name" value="TRANSCRIPTIONAL REGULATOR, MARR FAMILY"/>
    <property type="match status" value="1"/>
</dbReference>
<dbReference type="GO" id="GO:0003700">
    <property type="term" value="F:DNA-binding transcription factor activity"/>
    <property type="evidence" value="ECO:0007669"/>
    <property type="project" value="InterPro"/>
</dbReference>
<dbReference type="InterPro" id="IPR039422">
    <property type="entry name" value="MarR/SlyA-like"/>
</dbReference>
<keyword evidence="1 3" id="KW-0238">DNA-binding</keyword>
<dbReference type="Gene3D" id="1.10.10.10">
    <property type="entry name" value="Winged helix-like DNA-binding domain superfamily/Winged helix DNA-binding domain"/>
    <property type="match status" value="1"/>
</dbReference>
<organism evidence="3 4">
    <name type="scientific">Seinonella peptonophila</name>
    <dbReference type="NCBI Taxonomy" id="112248"/>
    <lineage>
        <taxon>Bacteria</taxon>
        <taxon>Bacillati</taxon>
        <taxon>Bacillota</taxon>
        <taxon>Bacilli</taxon>
        <taxon>Bacillales</taxon>
        <taxon>Thermoactinomycetaceae</taxon>
        <taxon>Seinonella</taxon>
    </lineage>
</organism>
<dbReference type="InterPro" id="IPR036388">
    <property type="entry name" value="WH-like_DNA-bd_sf"/>
</dbReference>
<dbReference type="GO" id="GO:0003677">
    <property type="term" value="F:DNA binding"/>
    <property type="evidence" value="ECO:0007669"/>
    <property type="project" value="UniProtKB-KW"/>
</dbReference>
<evidence type="ECO:0000259" key="2">
    <source>
        <dbReference type="PROSITE" id="PS50995"/>
    </source>
</evidence>